<evidence type="ECO:0000256" key="1">
    <source>
        <dbReference type="SAM" id="Coils"/>
    </source>
</evidence>
<evidence type="ECO:0000313" key="3">
    <source>
        <dbReference type="EMBL" id="CAI2363442.1"/>
    </source>
</evidence>
<evidence type="ECO:0000313" key="4">
    <source>
        <dbReference type="Proteomes" id="UP001295684"/>
    </source>
</evidence>
<dbReference type="EMBL" id="CAMPGE010004593">
    <property type="protein sequence ID" value="CAI2363442.1"/>
    <property type="molecule type" value="Genomic_DNA"/>
</dbReference>
<protein>
    <submittedName>
        <fullName evidence="3">Uncharacterized protein</fullName>
    </submittedName>
</protein>
<name>A0AAD1U9Z3_EUPCR</name>
<gene>
    <name evidence="3" type="ORF">ECRASSUSDP1_LOCUS4778</name>
</gene>
<reference evidence="3" key="1">
    <citation type="submission" date="2023-07" db="EMBL/GenBank/DDBJ databases">
        <authorList>
            <consortium name="AG Swart"/>
            <person name="Singh M."/>
            <person name="Singh A."/>
            <person name="Seah K."/>
            <person name="Emmerich C."/>
        </authorList>
    </citation>
    <scope>NUCLEOTIDE SEQUENCE</scope>
    <source>
        <strain evidence="3">DP1</strain>
    </source>
</reference>
<feature type="region of interest" description="Disordered" evidence="2">
    <location>
        <begin position="467"/>
        <end position="486"/>
    </location>
</feature>
<feature type="coiled-coil region" evidence="1">
    <location>
        <begin position="234"/>
        <end position="314"/>
    </location>
</feature>
<keyword evidence="4" id="KW-1185">Reference proteome</keyword>
<feature type="region of interest" description="Disordered" evidence="2">
    <location>
        <begin position="107"/>
        <end position="156"/>
    </location>
</feature>
<proteinExistence type="predicted"/>
<evidence type="ECO:0000256" key="2">
    <source>
        <dbReference type="SAM" id="MobiDB-lite"/>
    </source>
</evidence>
<accession>A0AAD1U9Z3</accession>
<feature type="compositionally biased region" description="Basic residues" evidence="2">
    <location>
        <begin position="477"/>
        <end position="486"/>
    </location>
</feature>
<organism evidence="3 4">
    <name type="scientific">Euplotes crassus</name>
    <dbReference type="NCBI Taxonomy" id="5936"/>
    <lineage>
        <taxon>Eukaryota</taxon>
        <taxon>Sar</taxon>
        <taxon>Alveolata</taxon>
        <taxon>Ciliophora</taxon>
        <taxon>Intramacronucleata</taxon>
        <taxon>Spirotrichea</taxon>
        <taxon>Hypotrichia</taxon>
        <taxon>Euplotida</taxon>
        <taxon>Euplotidae</taxon>
        <taxon>Moneuplotes</taxon>
    </lineage>
</organism>
<sequence>MDNSKTDDEMIDAMAIIQEALIDLYLNVKVRSKDEIKDYDEKDLSKEKDNLYVTSPLDLISYIQTSVEILMNIKVEDYLVHQNEVRKLKKMNKIILKKQAALGEKTVKHEDEISRRLEDSDQSQHEQAKDSKEISEKGERIETDNLEERPRETGGTEVKKDIKNFKTISSQKDDLLEEVLDSSDSFIPFSNRTSLTHIPAIYEEVIQKYENDIRNHIRIEQQMKLHSDSVINKLEDKEKAFDKTCNEIKTLKAKLKDMETKMKCEAKVLKGENNALKKSIEEKIEKILCLETSLKEVSLNYNRLEKEFNTIRSKKYHSGGITPNINETNFKGKILSKTKYKVNSANPNSGRKSNSNSVQLFYSRNIKGPANVGREEFIIPATSTRSPDKMQQTHISNKSVIFTKDGKSPYIQGDLEKLKQYVGMPKSNTRKTIKSALRGKHLHTDTSEERKRIRDYNSVQNSIVYRGTKKPMDGHKGKLKNSKPNKHKHFMSYDAKSHNLKYYDFGVHSAADNSMDRIHKKKKMSLSTKMKSKRNSSMVKMLKAHGFMNNTGTLGGYGGVDVNK</sequence>
<keyword evidence="1" id="KW-0175">Coiled coil</keyword>
<dbReference type="AlphaFoldDB" id="A0AAD1U9Z3"/>
<comment type="caution">
    <text evidence="3">The sequence shown here is derived from an EMBL/GenBank/DDBJ whole genome shotgun (WGS) entry which is preliminary data.</text>
</comment>
<dbReference type="Proteomes" id="UP001295684">
    <property type="component" value="Unassembled WGS sequence"/>
</dbReference>